<feature type="compositionally biased region" description="Polar residues" evidence="1">
    <location>
        <begin position="97"/>
        <end position="108"/>
    </location>
</feature>
<organism evidence="2 3">
    <name type="scientific">Halocaridina rubra</name>
    <name type="common">Hawaiian red shrimp</name>
    <dbReference type="NCBI Taxonomy" id="373956"/>
    <lineage>
        <taxon>Eukaryota</taxon>
        <taxon>Metazoa</taxon>
        <taxon>Ecdysozoa</taxon>
        <taxon>Arthropoda</taxon>
        <taxon>Crustacea</taxon>
        <taxon>Multicrustacea</taxon>
        <taxon>Malacostraca</taxon>
        <taxon>Eumalacostraca</taxon>
        <taxon>Eucarida</taxon>
        <taxon>Decapoda</taxon>
        <taxon>Pleocyemata</taxon>
        <taxon>Caridea</taxon>
        <taxon>Atyoidea</taxon>
        <taxon>Atyidae</taxon>
        <taxon>Halocaridina</taxon>
    </lineage>
</organism>
<reference evidence="2 3" key="1">
    <citation type="submission" date="2023-11" db="EMBL/GenBank/DDBJ databases">
        <title>Halocaridina rubra genome assembly.</title>
        <authorList>
            <person name="Smith C."/>
        </authorList>
    </citation>
    <scope>NUCLEOTIDE SEQUENCE [LARGE SCALE GENOMIC DNA]</scope>
    <source>
        <strain evidence="2">EP-1</strain>
        <tissue evidence="2">Whole</tissue>
    </source>
</reference>
<evidence type="ECO:0000313" key="3">
    <source>
        <dbReference type="Proteomes" id="UP001381693"/>
    </source>
</evidence>
<gene>
    <name evidence="2" type="ORF">SK128_020527</name>
</gene>
<proteinExistence type="predicted"/>
<feature type="region of interest" description="Disordered" evidence="1">
    <location>
        <begin position="33"/>
        <end position="134"/>
    </location>
</feature>
<evidence type="ECO:0000313" key="2">
    <source>
        <dbReference type="EMBL" id="KAK7069235.1"/>
    </source>
</evidence>
<comment type="caution">
    <text evidence="2">The sequence shown here is derived from an EMBL/GenBank/DDBJ whole genome shotgun (WGS) entry which is preliminary data.</text>
</comment>
<name>A0AAN9A1T5_HALRR</name>
<dbReference type="Proteomes" id="UP001381693">
    <property type="component" value="Unassembled WGS sequence"/>
</dbReference>
<evidence type="ECO:0000256" key="1">
    <source>
        <dbReference type="SAM" id="MobiDB-lite"/>
    </source>
</evidence>
<dbReference type="EMBL" id="JAXCGZ010016993">
    <property type="protein sequence ID" value="KAK7069235.1"/>
    <property type="molecule type" value="Genomic_DNA"/>
</dbReference>
<accession>A0AAN9A1T5</accession>
<dbReference type="AlphaFoldDB" id="A0AAN9A1T5"/>
<protein>
    <submittedName>
        <fullName evidence="2">Uncharacterized protein</fullName>
    </submittedName>
</protein>
<keyword evidence="3" id="KW-1185">Reference proteome</keyword>
<feature type="non-terminal residue" evidence="2">
    <location>
        <position position="1"/>
    </location>
</feature>
<sequence>NGYIRRKKGDETWGPWGISSAYTSASLSIRRLLAQRTQQPENGEGAEPQKDSSDVATPLKNFSPLLVDAVREKKKSDSNGVPEGASGERSHAFFNVSGGSPLSHTHVLSQAHPEVGTDERNGVSQELQEEVKSVSGDASNLLNFFRGSASHSKVKKNEKITATGATVEKDLAEKKSNGSKIVQGDSPLAGGVSEIGVKRPAPLSITAQVSVGNLDQPTLSGKVDSFKDISQDLSRPFFYLPSDEEDSVATLDEVDRELLKDPDLYPSPVTR</sequence>